<feature type="compositionally biased region" description="Basic and acidic residues" evidence="1">
    <location>
        <begin position="1053"/>
        <end position="1065"/>
    </location>
</feature>
<feature type="compositionally biased region" description="Low complexity" evidence="1">
    <location>
        <begin position="992"/>
        <end position="1009"/>
    </location>
</feature>
<comment type="caution">
    <text evidence="3">The sequence shown here is derived from an EMBL/GenBank/DDBJ whole genome shotgun (WGS) entry which is preliminary data.</text>
</comment>
<keyword evidence="4" id="KW-1185">Reference proteome</keyword>
<keyword evidence="2" id="KW-0812">Transmembrane</keyword>
<dbReference type="EMBL" id="JAATWM020000008">
    <property type="protein sequence ID" value="KAF9879009.1"/>
    <property type="molecule type" value="Genomic_DNA"/>
</dbReference>
<dbReference type="GeneID" id="62159035"/>
<feature type="transmembrane region" description="Helical" evidence="2">
    <location>
        <begin position="33"/>
        <end position="51"/>
    </location>
</feature>
<keyword evidence="2" id="KW-1133">Transmembrane helix</keyword>
<protein>
    <submittedName>
        <fullName evidence="3">Uncharacterized protein</fullName>
    </submittedName>
</protein>
<sequence>MSSSATATKVTATRGGAACDAGTIQQSTIYKGIVTPIIFVSFLLSLVWVDIRYTLKRSRNRGHDHGGGWMPAWLHSIMYRRSPYEHVQTRDRSRTPSPKDEQSDFYYHSKQKKLMHMEVDDAFELGFEVFPVVLEYTGTTCQYNSWVSRVPAGEPRIGEEGFWKTYQHVRHKPQVYQFRSFSGMNFAEEIDCKEGNVLDERHVAWERARRGVFQQGPHEQRQVDEERRAREMDSKWYQKIIPGTTADLGKYFAPAIMIVPLKTQLDLIVSAEYPQPVVNVWRYLLRQCEESVTPAVYFKGLKGLCQFALSKADDPTSNIRSLRLCGIKTRDRQEWVDAMDPGLMGDLIMTALVFKDKELFEYLAAETPVHPGVNYSWLCQNANAYGYSVAVVLNALRRFLFQNRNFLRIASTINKMPAYPEDSDESEIAMDLAKEAMAVHLDGPVTASHGRAMADFLKFFKDFPAWSATVDAVISQPRELWKNTSFSLSLLNRMLEVAKRDSLPLDQVKMFYRKYENLIITTDSPGQVGILISTTLKDRSPEAKIARQTWKEPEPTDGNIQDQTASHPISFAVIAGLFRSLDSLDMHEEVANLVDLIVKNRDEIKPIHMATLWLPCLRVLQDLVEETPTFQKLFQTIFELYHKMVFEDDSLQFEEAPGSISPMSPCCKNCKYLDAYLEQPGWKKFLVVKPRNVIEHIQERLREQNKPIETTVYGKNESSITIQLNKASLVNKEVGNIKKLRKQEATKTVRQFEPERLLPFLGEKGDIMWKLGNADASDSSMQQTPARTVDSPSSGGSGLSRTSSSSSANTSMGSDASPCRDTRDPVAKREPLGSTHSRVTPKIEPGSESARVKVEGTPSSSAKRPKDIRDMFASVKKEKTPGGTQNLLSTTGLSTRDRLKNLQPPRREPAPQFKDYSKMPDPTQRVRGSLGKAPATEGASSSSSIKTETPTTRDPLAAFGGIRSRGGAVRNGVRKSTFASAPGLANRANATPGPSSASPASSSRSSGGPDFMSAVLEAERARKGRSNKSTWEVKTESGNVVSSGTASSAMGKSRFDGLDKDKENIRSLGKTSRRSGISSSGILSSRSPNAGTGAGRVSTSMAGSKRKADHDVIDLCSSSPEPATSKRQKTSAPVFDPLDDDPFAD</sequence>
<feature type="region of interest" description="Disordered" evidence="1">
    <location>
        <begin position="775"/>
        <end position="1145"/>
    </location>
</feature>
<keyword evidence="2" id="KW-0472">Membrane</keyword>
<dbReference type="OrthoDB" id="4840364at2759"/>
<reference evidence="3" key="2">
    <citation type="submission" date="2020-11" db="EMBL/GenBank/DDBJ databases">
        <title>Whole genome sequencing of Colletotrichum sp.</title>
        <authorList>
            <person name="Li H."/>
        </authorList>
    </citation>
    <scope>NUCLEOTIDE SEQUENCE</scope>
    <source>
        <strain evidence="3">CkLH20</strain>
    </source>
</reference>
<dbReference type="RefSeq" id="XP_038748470.1">
    <property type="nucleotide sequence ID" value="XM_038885961.1"/>
</dbReference>
<name>A0A9P6IAM2_9PEZI</name>
<feature type="compositionally biased region" description="Polar residues" evidence="1">
    <location>
        <begin position="776"/>
        <end position="786"/>
    </location>
</feature>
<organism evidence="3 4">
    <name type="scientific">Colletotrichum karsti</name>
    <dbReference type="NCBI Taxonomy" id="1095194"/>
    <lineage>
        <taxon>Eukaryota</taxon>
        <taxon>Fungi</taxon>
        <taxon>Dikarya</taxon>
        <taxon>Ascomycota</taxon>
        <taxon>Pezizomycotina</taxon>
        <taxon>Sordariomycetes</taxon>
        <taxon>Hypocreomycetidae</taxon>
        <taxon>Glomerellales</taxon>
        <taxon>Glomerellaceae</taxon>
        <taxon>Colletotrichum</taxon>
        <taxon>Colletotrichum boninense species complex</taxon>
    </lineage>
</organism>
<feature type="compositionally biased region" description="Polar residues" evidence="1">
    <location>
        <begin position="938"/>
        <end position="952"/>
    </location>
</feature>
<feature type="compositionally biased region" description="Polar residues" evidence="1">
    <location>
        <begin position="882"/>
        <end position="894"/>
    </location>
</feature>
<feature type="compositionally biased region" description="Basic and acidic residues" evidence="1">
    <location>
        <begin position="895"/>
        <end position="909"/>
    </location>
</feature>
<feature type="compositionally biased region" description="Low complexity" evidence="1">
    <location>
        <begin position="791"/>
        <end position="817"/>
    </location>
</feature>
<proteinExistence type="predicted"/>
<dbReference type="AlphaFoldDB" id="A0A9P6IAM2"/>
<feature type="compositionally biased region" description="Low complexity" evidence="1">
    <location>
        <begin position="1074"/>
        <end position="1087"/>
    </location>
</feature>
<feature type="compositionally biased region" description="Polar residues" evidence="1">
    <location>
        <begin position="1027"/>
        <end position="1050"/>
    </location>
</feature>
<evidence type="ECO:0000313" key="3">
    <source>
        <dbReference type="EMBL" id="KAF9879009.1"/>
    </source>
</evidence>
<accession>A0A9P6IAM2</accession>
<feature type="compositionally biased region" description="Basic and acidic residues" evidence="1">
    <location>
        <begin position="864"/>
        <end position="880"/>
    </location>
</feature>
<evidence type="ECO:0000313" key="4">
    <source>
        <dbReference type="Proteomes" id="UP000781932"/>
    </source>
</evidence>
<feature type="compositionally biased region" description="Basic and acidic residues" evidence="1">
    <location>
        <begin position="818"/>
        <end position="831"/>
    </location>
</feature>
<reference evidence="3" key="1">
    <citation type="submission" date="2020-03" db="EMBL/GenBank/DDBJ databases">
        <authorList>
            <person name="He L."/>
        </authorList>
    </citation>
    <scope>NUCLEOTIDE SEQUENCE</scope>
    <source>
        <strain evidence="3">CkLH20</strain>
    </source>
</reference>
<evidence type="ECO:0000256" key="2">
    <source>
        <dbReference type="SAM" id="Phobius"/>
    </source>
</evidence>
<evidence type="ECO:0000256" key="1">
    <source>
        <dbReference type="SAM" id="MobiDB-lite"/>
    </source>
</evidence>
<gene>
    <name evidence="3" type="ORF">CkaCkLH20_03242</name>
</gene>
<dbReference type="Proteomes" id="UP000781932">
    <property type="component" value="Unassembled WGS sequence"/>
</dbReference>